<accession>A0A7M2RJ08</accession>
<dbReference type="InterPro" id="IPR008927">
    <property type="entry name" value="6-PGluconate_DH-like_C_sf"/>
</dbReference>
<dbReference type="AlphaFoldDB" id="A0A7M2RJ08"/>
<dbReference type="GO" id="GO:0019592">
    <property type="term" value="P:mannitol catabolic process"/>
    <property type="evidence" value="ECO:0007669"/>
    <property type="project" value="TreeGrafter"/>
</dbReference>
<evidence type="ECO:0000313" key="6">
    <source>
        <dbReference type="EMBL" id="QOV20239.1"/>
    </source>
</evidence>
<dbReference type="NCBIfam" id="NF002969">
    <property type="entry name" value="PRK03643.1"/>
    <property type="match status" value="1"/>
</dbReference>
<dbReference type="InterPro" id="IPR013328">
    <property type="entry name" value="6PGD_dom2"/>
</dbReference>
<dbReference type="RefSeq" id="WP_193736559.1">
    <property type="nucleotide sequence ID" value="NZ_CP063304.1"/>
</dbReference>
<keyword evidence="7" id="KW-1185">Reference proteome</keyword>
<dbReference type="GO" id="GO:0009026">
    <property type="term" value="F:tagaturonate reductase activity"/>
    <property type="evidence" value="ECO:0007669"/>
    <property type="project" value="TreeGrafter"/>
</dbReference>
<evidence type="ECO:0000256" key="3">
    <source>
        <dbReference type="ARBA" id="ARBA00048615"/>
    </source>
</evidence>
<dbReference type="Pfam" id="PF01232">
    <property type="entry name" value="Mannitol_dh"/>
    <property type="match status" value="1"/>
</dbReference>
<evidence type="ECO:0000256" key="2">
    <source>
        <dbReference type="ARBA" id="ARBA00023027"/>
    </source>
</evidence>
<evidence type="ECO:0000256" key="1">
    <source>
        <dbReference type="ARBA" id="ARBA00023002"/>
    </source>
</evidence>
<sequence>MKKLCYKTLKEQGYDGYLLEDAPERVLQFGEGNFLRAFVDYWFDLLNERVGFNGKVVLCQPIGSGMADMINEQEGLYTLFLRGFEDGKKVNDKRVISSVSRCLNPYENYQAVLDCAKNPDLRYITCNTTEAGIVYDPSCKFEDVPASSYPGKLTQFLYERFKNFGTEKGKGFVILSCELIDDNGKELEKCVLSYIDQWDLGDEFKTWVKEENIFCSTLVDRIVTGYPRNEAKQICEELGYEDNLIDTGEVFGFWVIEGPDSLKEELPFEKAGLPVIICKDHKPYKQRKVRILNGAHTSFVLGAYLAGQDIVRDCMNDDVISGFMNKTIYDEIIPTLTLPEEELKEFAAAVKERFNNPFVDHALLAISLNSTSKWKARVMPSLKGYVDKFGKIPTCISASLAFYIQFYTGKRLEENALIGVRKDNEYEIKDDRYVLEFFDAHKDDSAADIAKAVLSNTDFWGEDLTQITGLLDDVTKDLITAREKGTYEVMKECL</sequence>
<evidence type="ECO:0000259" key="4">
    <source>
        <dbReference type="Pfam" id="PF01232"/>
    </source>
</evidence>
<dbReference type="PANTHER" id="PTHR30524">
    <property type="entry name" value="MANNITOL-1-PHOSPHATE 5-DEHYDROGENASE"/>
    <property type="match status" value="1"/>
</dbReference>
<keyword evidence="2" id="KW-0520">NAD</keyword>
<dbReference type="SUPFAM" id="SSF48179">
    <property type="entry name" value="6-phosphogluconate dehydrogenase C-terminal domain-like"/>
    <property type="match status" value="1"/>
</dbReference>
<dbReference type="GO" id="GO:0019698">
    <property type="term" value="P:D-galacturonate catabolic process"/>
    <property type="evidence" value="ECO:0007669"/>
    <property type="project" value="TreeGrafter"/>
</dbReference>
<dbReference type="GO" id="GO:0008926">
    <property type="term" value="F:mannitol-1-phosphate 5-dehydrogenase activity"/>
    <property type="evidence" value="ECO:0007669"/>
    <property type="project" value="UniProtKB-EC"/>
</dbReference>
<dbReference type="GO" id="GO:0005829">
    <property type="term" value="C:cytosol"/>
    <property type="evidence" value="ECO:0007669"/>
    <property type="project" value="TreeGrafter"/>
</dbReference>
<name>A0A7M2RJ08_9FIRM</name>
<feature type="domain" description="Mannitol dehydrogenase C-terminal" evidence="5">
    <location>
        <begin position="282"/>
        <end position="478"/>
    </location>
</feature>
<comment type="catalytic activity">
    <reaction evidence="3">
        <text>D-mannitol 1-phosphate + NAD(+) = beta-D-fructose 6-phosphate + NADH + H(+)</text>
        <dbReference type="Rhea" id="RHEA:19661"/>
        <dbReference type="ChEBI" id="CHEBI:15378"/>
        <dbReference type="ChEBI" id="CHEBI:57540"/>
        <dbReference type="ChEBI" id="CHEBI:57634"/>
        <dbReference type="ChEBI" id="CHEBI:57945"/>
        <dbReference type="ChEBI" id="CHEBI:61381"/>
        <dbReference type="EC" id="1.1.1.17"/>
    </reaction>
</comment>
<dbReference type="PANTHER" id="PTHR30524:SF0">
    <property type="entry name" value="ALTRONATE OXIDOREDUCTASE-RELATED"/>
    <property type="match status" value="1"/>
</dbReference>
<feature type="domain" description="Mannitol dehydrogenase N-terminal" evidence="4">
    <location>
        <begin position="25"/>
        <end position="269"/>
    </location>
</feature>
<gene>
    <name evidence="6" type="ORF">INP51_04630</name>
</gene>
<dbReference type="Gene3D" id="3.40.50.720">
    <property type="entry name" value="NAD(P)-binding Rossmann-like Domain"/>
    <property type="match status" value="1"/>
</dbReference>
<dbReference type="SUPFAM" id="SSF51735">
    <property type="entry name" value="NAD(P)-binding Rossmann-fold domains"/>
    <property type="match status" value="1"/>
</dbReference>
<dbReference type="Proteomes" id="UP000593601">
    <property type="component" value="Chromosome"/>
</dbReference>
<dbReference type="EMBL" id="CP063304">
    <property type="protein sequence ID" value="QOV20239.1"/>
    <property type="molecule type" value="Genomic_DNA"/>
</dbReference>
<dbReference type="InterPro" id="IPR013118">
    <property type="entry name" value="Mannitol_DH_C"/>
</dbReference>
<protein>
    <submittedName>
        <fullName evidence="6">Tagaturonate reductase</fullName>
    </submittedName>
</protein>
<reference evidence="6 7" key="1">
    <citation type="submission" date="2020-10" db="EMBL/GenBank/DDBJ databases">
        <title>Blautia liquoris sp.nov., isolated from the mud in a fermentation cellar used for the production of Chinese strong-flavoured liquor.</title>
        <authorList>
            <person name="Lu L."/>
        </authorList>
    </citation>
    <scope>NUCLEOTIDE SEQUENCE [LARGE SCALE GENOMIC DNA]</scope>
    <source>
        <strain evidence="6 7">LZLJ-3</strain>
    </source>
</reference>
<dbReference type="Pfam" id="PF08125">
    <property type="entry name" value="Mannitol_dh_C"/>
    <property type="match status" value="1"/>
</dbReference>
<evidence type="ECO:0000313" key="7">
    <source>
        <dbReference type="Proteomes" id="UP000593601"/>
    </source>
</evidence>
<dbReference type="KEGG" id="bliq:INP51_04630"/>
<dbReference type="InterPro" id="IPR036291">
    <property type="entry name" value="NAD(P)-bd_dom_sf"/>
</dbReference>
<proteinExistence type="predicted"/>
<organism evidence="6 7">
    <name type="scientific">Blautia liquoris</name>
    <dbReference type="NCBI Taxonomy" id="2779518"/>
    <lineage>
        <taxon>Bacteria</taxon>
        <taxon>Bacillati</taxon>
        <taxon>Bacillota</taxon>
        <taxon>Clostridia</taxon>
        <taxon>Lachnospirales</taxon>
        <taxon>Lachnospiraceae</taxon>
        <taxon>Blautia</taxon>
    </lineage>
</organism>
<dbReference type="Gene3D" id="1.10.1040.10">
    <property type="entry name" value="N-(1-d-carboxylethyl)-l-norvaline Dehydrogenase, domain 2"/>
    <property type="match status" value="1"/>
</dbReference>
<keyword evidence="1" id="KW-0560">Oxidoreductase</keyword>
<dbReference type="InterPro" id="IPR013131">
    <property type="entry name" value="Mannitol_DH_N"/>
</dbReference>
<evidence type="ECO:0000259" key="5">
    <source>
        <dbReference type="Pfam" id="PF08125"/>
    </source>
</evidence>